<organism evidence="1 2">
    <name type="scientific">Bacteroides cellulosilyticus DSM 14838</name>
    <dbReference type="NCBI Taxonomy" id="537012"/>
    <lineage>
        <taxon>Bacteria</taxon>
        <taxon>Pseudomonadati</taxon>
        <taxon>Bacteroidota</taxon>
        <taxon>Bacteroidia</taxon>
        <taxon>Bacteroidales</taxon>
        <taxon>Bacteroidaceae</taxon>
        <taxon>Bacteroides</taxon>
    </lineage>
</organism>
<reference evidence="1 2" key="2">
    <citation type="submission" date="2009-01" db="EMBL/GenBank/DDBJ databases">
        <title>Draft genome sequence of Bacteroides cellulosilyticus (DSM 14838).</title>
        <authorList>
            <person name="Sudarsanam P."/>
            <person name="Ley R."/>
            <person name="Guruge J."/>
            <person name="Turnbaugh P.J."/>
            <person name="Mahowald M."/>
            <person name="Liep D."/>
            <person name="Gordon J."/>
        </authorList>
    </citation>
    <scope>NUCLEOTIDE SEQUENCE [LARGE SCALE GENOMIC DNA]</scope>
    <source>
        <strain evidence="1 2">DSM 14838</strain>
    </source>
</reference>
<evidence type="ECO:0000313" key="2">
    <source>
        <dbReference type="Proteomes" id="UP000003711"/>
    </source>
</evidence>
<proteinExistence type="predicted"/>
<name>E2N7Z1_9BACE</name>
<dbReference type="AlphaFoldDB" id="E2N7Z1"/>
<evidence type="ECO:0000313" key="1">
    <source>
        <dbReference type="EMBL" id="EEF91966.1"/>
    </source>
</evidence>
<gene>
    <name evidence="1" type="ORF">BACCELL_00386</name>
</gene>
<dbReference type="HOGENOM" id="CLU_157064_0_0_10"/>
<dbReference type="Proteomes" id="UP000003711">
    <property type="component" value="Unassembled WGS sequence"/>
</dbReference>
<dbReference type="EMBL" id="ACCH01000032">
    <property type="protein sequence ID" value="EEF91966.1"/>
    <property type="molecule type" value="Genomic_DNA"/>
</dbReference>
<reference evidence="1 2" key="1">
    <citation type="submission" date="2008-12" db="EMBL/GenBank/DDBJ databases">
        <authorList>
            <person name="Fulton L."/>
            <person name="Clifton S."/>
            <person name="Fulton B."/>
            <person name="Xu J."/>
            <person name="Minx P."/>
            <person name="Pepin K.H."/>
            <person name="Johnson M."/>
            <person name="Bhonagiri V."/>
            <person name="Nash W.E."/>
            <person name="Mardis E.R."/>
            <person name="Wilson R.K."/>
        </authorList>
    </citation>
    <scope>NUCLEOTIDE SEQUENCE [LARGE SCALE GENOMIC DNA]</scope>
    <source>
        <strain evidence="1 2">DSM 14838</strain>
    </source>
</reference>
<sequence>MDMFKITTEVRTILLDEPGIVSLVDDRIFPVIAPENTKGDFITYQRDGYKQIYTKMGVVDQIPYVNVAVVSGDYNRSQELASLIYDTLSGEFSNPDMYIQLEDSTEDFIDNKFIQVLQFSIKQQ</sequence>
<evidence type="ECO:0008006" key="3">
    <source>
        <dbReference type="Google" id="ProtNLM"/>
    </source>
</evidence>
<protein>
    <recommendedName>
        <fullName evidence="3">DUF3168 domain-containing protein</fullName>
    </recommendedName>
</protein>
<accession>E2N7Z1</accession>
<comment type="caution">
    <text evidence="1">The sequence shown here is derived from an EMBL/GenBank/DDBJ whole genome shotgun (WGS) entry which is preliminary data.</text>
</comment>